<dbReference type="Gene3D" id="3.90.550.10">
    <property type="entry name" value="Spore Coat Polysaccharide Biosynthesis Protein SpsA, Chain A"/>
    <property type="match status" value="1"/>
</dbReference>
<feature type="transmembrane region" description="Helical" evidence="17">
    <location>
        <begin position="6"/>
        <end position="28"/>
    </location>
</feature>
<dbReference type="GO" id="GO:0006493">
    <property type="term" value="P:protein O-linked glycosylation"/>
    <property type="evidence" value="ECO:0007669"/>
    <property type="project" value="TreeGrafter"/>
</dbReference>
<comment type="pathway">
    <text evidence="3 17">Protein modification; protein glycosylation.</text>
</comment>
<dbReference type="GO" id="GO:0046872">
    <property type="term" value="F:metal ion binding"/>
    <property type="evidence" value="ECO:0007669"/>
    <property type="project" value="UniProtKB-KW"/>
</dbReference>
<comment type="cofactor">
    <cofactor evidence="1 17">
        <name>Mn(2+)</name>
        <dbReference type="ChEBI" id="CHEBI:29035"/>
    </cofactor>
</comment>
<keyword evidence="9 17" id="KW-0430">Lectin</keyword>
<evidence type="ECO:0000259" key="19">
    <source>
        <dbReference type="SMART" id="SM00458"/>
    </source>
</evidence>
<feature type="region of interest" description="Disordered" evidence="18">
    <location>
        <begin position="96"/>
        <end position="115"/>
    </location>
</feature>
<accession>A0A836K140</accession>
<proteinExistence type="inferred from homology"/>
<evidence type="ECO:0000256" key="18">
    <source>
        <dbReference type="SAM" id="MobiDB-lite"/>
    </source>
</evidence>
<evidence type="ECO:0000256" key="1">
    <source>
        <dbReference type="ARBA" id="ARBA00001936"/>
    </source>
</evidence>
<evidence type="ECO:0000256" key="15">
    <source>
        <dbReference type="ARBA" id="ARBA00023180"/>
    </source>
</evidence>
<keyword evidence="8" id="KW-0479">Metal-binding</keyword>
<sequence length="601" mass="69590">MHAIELALNCLSFFFLTKGIFHLFIYNLEKMRIVQFRRNRLFHVLIGSSLTLLVLYILFNFSSDDHMNNIKEYWSQSHEKKQAVLVEGLGNYEPRDVPVRSGPGEGGKPHILRDDQLNDVQQSESDYGMNMVCSDEISLSRSIPDTRLAQCKHWNYPEELPRTSVIVVFHNEGWSVLLRTIQSVMDRTPSKLLEEILLVDDFSDKENLKSDLDSYIEQWGGKVRLLRNHERQGLIRTRSRGAREARGEVIVFLDAHCEVNVNWLPPLLAPIAENRNVMTVPVIDGIDHKTFEYRPVYQEGHLYRGIFEWGMLYKENELPRREAKTRAHDSMPYRSPTHAGGLFAISRQYFLSLGGYDEGLLVWGGENFELSFKIWQCGGSILWVPCSHVGHVYRGFMPYTFGKLAQKKKGPLITINYKRVIETWFDEKHKEFFYTREPLARLLDHGDISEQLAFKKRKKCKSFQWFIDNVAYDVLDKFPELPPNIHWGELRNTASGSCLDTMGHSPPSLMATSHCHGFGNNQLIRLNAKGQLGVGERCIDADGQRIKYAFCRLGTKTKTLLHRVYKKCIALHPQTQQLSLMPCDINNAYQQWSFHQVHPRW</sequence>
<dbReference type="GO" id="GO:0000139">
    <property type="term" value="C:Golgi membrane"/>
    <property type="evidence" value="ECO:0007669"/>
    <property type="project" value="UniProtKB-SubCell"/>
</dbReference>
<dbReference type="SMART" id="SM00458">
    <property type="entry name" value="RICIN"/>
    <property type="match status" value="1"/>
</dbReference>
<evidence type="ECO:0000256" key="7">
    <source>
        <dbReference type="ARBA" id="ARBA00022692"/>
    </source>
</evidence>
<keyword evidence="7 17" id="KW-0812">Transmembrane</keyword>
<reference evidence="20 21" key="1">
    <citation type="submission" date="2020-02" db="EMBL/GenBank/DDBJ databases">
        <title>Relaxed selection underlies rapid genomic changes in the transitions from sociality to social parasitism in ants.</title>
        <authorList>
            <person name="Bi X."/>
        </authorList>
    </citation>
    <scope>NUCLEOTIDE SEQUENCE [LARGE SCALE GENOMIC DNA]</scope>
    <source>
        <strain evidence="20">BGI-DK2014b</strain>
        <tissue evidence="20">Whole body</tissue>
    </source>
</reference>
<keyword evidence="15" id="KW-0325">Glycoprotein</keyword>
<dbReference type="EC" id="2.4.1.-" evidence="17"/>
<keyword evidence="5 17" id="KW-0328">Glycosyltransferase</keyword>
<keyword evidence="21" id="KW-1185">Reference proteome</keyword>
<dbReference type="AlphaFoldDB" id="A0A836K140"/>
<dbReference type="GO" id="GO:0004653">
    <property type="term" value="F:polypeptide N-acetylgalactosaminyltransferase activity"/>
    <property type="evidence" value="ECO:0007669"/>
    <property type="project" value="TreeGrafter"/>
</dbReference>
<evidence type="ECO:0000256" key="16">
    <source>
        <dbReference type="ARBA" id="ARBA00023211"/>
    </source>
</evidence>
<dbReference type="GO" id="GO:0030246">
    <property type="term" value="F:carbohydrate binding"/>
    <property type="evidence" value="ECO:0007669"/>
    <property type="project" value="UniProtKB-KW"/>
</dbReference>
<dbReference type="CDD" id="cd02510">
    <property type="entry name" value="pp-GalNAc-T"/>
    <property type="match status" value="1"/>
</dbReference>
<evidence type="ECO:0000256" key="3">
    <source>
        <dbReference type="ARBA" id="ARBA00004922"/>
    </source>
</evidence>
<keyword evidence="16 17" id="KW-0464">Manganese</keyword>
<dbReference type="FunFam" id="2.80.10.50:FF:000019">
    <property type="entry name" value="Polypeptide N-acetylgalactosaminyltransferase"/>
    <property type="match status" value="1"/>
</dbReference>
<protein>
    <recommendedName>
        <fullName evidence="17">Polypeptide N-acetylgalactosaminyltransferase</fullName>
        <ecNumber evidence="17">2.4.1.-</ecNumber>
    </recommendedName>
    <alternativeName>
        <fullName evidence="17">Protein-UDP acetylgalactosaminyltransferase</fullName>
    </alternativeName>
</protein>
<keyword evidence="10" id="KW-0735">Signal-anchor</keyword>
<keyword evidence="14 17" id="KW-1015">Disulfide bond</keyword>
<name>A0A836K140_9HYME</name>
<dbReference type="Pfam" id="PF00535">
    <property type="entry name" value="Glycos_transf_2"/>
    <property type="match status" value="1"/>
</dbReference>
<comment type="caution">
    <text evidence="17">Lacks conserved residue(s) required for the propagation of feature annotation.</text>
</comment>
<dbReference type="OrthoDB" id="6072411at2759"/>
<dbReference type="Proteomes" id="UP000670152">
    <property type="component" value="Unassembled WGS sequence"/>
</dbReference>
<evidence type="ECO:0000256" key="8">
    <source>
        <dbReference type="ARBA" id="ARBA00022723"/>
    </source>
</evidence>
<feature type="domain" description="Ricin B lectin" evidence="19">
    <location>
        <begin position="488"/>
        <end position="595"/>
    </location>
</feature>
<evidence type="ECO:0000313" key="21">
    <source>
        <dbReference type="Proteomes" id="UP000670152"/>
    </source>
</evidence>
<dbReference type="EMBL" id="JAANIB010003775">
    <property type="protein sequence ID" value="KAG5336243.1"/>
    <property type="molecule type" value="Genomic_DNA"/>
</dbReference>
<evidence type="ECO:0000256" key="13">
    <source>
        <dbReference type="ARBA" id="ARBA00023136"/>
    </source>
</evidence>
<dbReference type="InterPro" id="IPR045885">
    <property type="entry name" value="GalNAc-T"/>
</dbReference>
<dbReference type="PANTHER" id="PTHR11675:SF68">
    <property type="entry name" value="N-ACETYLGALACTOSAMINYLTRANSFERASE 7"/>
    <property type="match status" value="1"/>
</dbReference>
<dbReference type="SUPFAM" id="SSF53448">
    <property type="entry name" value="Nucleotide-diphospho-sugar transferases"/>
    <property type="match status" value="1"/>
</dbReference>
<dbReference type="UniPathway" id="UPA00378"/>
<keyword evidence="13 17" id="KW-0472">Membrane</keyword>
<dbReference type="FunFam" id="3.90.550.10:FF:000053">
    <property type="entry name" value="Polypeptide N-acetylgalactosaminyltransferase"/>
    <property type="match status" value="1"/>
</dbReference>
<feature type="non-terminal residue" evidence="20">
    <location>
        <position position="1"/>
    </location>
</feature>
<evidence type="ECO:0000256" key="4">
    <source>
        <dbReference type="ARBA" id="ARBA00005680"/>
    </source>
</evidence>
<evidence type="ECO:0000256" key="2">
    <source>
        <dbReference type="ARBA" id="ARBA00004323"/>
    </source>
</evidence>
<dbReference type="Pfam" id="PF00652">
    <property type="entry name" value="Ricin_B_lectin"/>
    <property type="match status" value="1"/>
</dbReference>
<evidence type="ECO:0000256" key="10">
    <source>
        <dbReference type="ARBA" id="ARBA00022968"/>
    </source>
</evidence>
<evidence type="ECO:0000256" key="14">
    <source>
        <dbReference type="ARBA" id="ARBA00023157"/>
    </source>
</evidence>
<comment type="caution">
    <text evidence="20">The sequence shown here is derived from an EMBL/GenBank/DDBJ whole genome shotgun (WGS) entry which is preliminary data.</text>
</comment>
<keyword evidence="11 17" id="KW-1133">Transmembrane helix</keyword>
<evidence type="ECO:0000313" key="20">
    <source>
        <dbReference type="EMBL" id="KAG5336243.1"/>
    </source>
</evidence>
<keyword evidence="6 17" id="KW-0808">Transferase</keyword>
<feature type="transmembrane region" description="Helical" evidence="17">
    <location>
        <begin position="40"/>
        <end position="59"/>
    </location>
</feature>
<gene>
    <name evidence="20" type="primary">Galnact2</name>
    <name evidence="20" type="ORF">G6Z77_0006960</name>
</gene>
<dbReference type="CDD" id="cd23437">
    <property type="entry name" value="beta-trefoil_Ricin_GALNT7"/>
    <property type="match status" value="1"/>
</dbReference>
<dbReference type="InterPro" id="IPR000772">
    <property type="entry name" value="Ricin_B_lectin"/>
</dbReference>
<organism evidence="20 21">
    <name type="scientific">Acromyrmex heyeri</name>
    <dbReference type="NCBI Taxonomy" id="230685"/>
    <lineage>
        <taxon>Eukaryota</taxon>
        <taxon>Metazoa</taxon>
        <taxon>Ecdysozoa</taxon>
        <taxon>Arthropoda</taxon>
        <taxon>Hexapoda</taxon>
        <taxon>Insecta</taxon>
        <taxon>Pterygota</taxon>
        <taxon>Neoptera</taxon>
        <taxon>Endopterygota</taxon>
        <taxon>Hymenoptera</taxon>
        <taxon>Apocrita</taxon>
        <taxon>Aculeata</taxon>
        <taxon>Formicoidea</taxon>
        <taxon>Formicidae</taxon>
        <taxon>Myrmicinae</taxon>
        <taxon>Acromyrmex</taxon>
    </lineage>
</organism>
<keyword evidence="12 17" id="KW-0333">Golgi apparatus</keyword>
<comment type="similarity">
    <text evidence="4 17">Belongs to the glycosyltransferase 2 family. GalNAc-T subfamily.</text>
</comment>
<feature type="non-terminal residue" evidence="20">
    <location>
        <position position="601"/>
    </location>
</feature>
<dbReference type="SUPFAM" id="SSF50370">
    <property type="entry name" value="Ricin B-like lectins"/>
    <property type="match status" value="1"/>
</dbReference>
<dbReference type="PROSITE" id="PS50231">
    <property type="entry name" value="RICIN_B_LECTIN"/>
    <property type="match status" value="1"/>
</dbReference>
<evidence type="ECO:0000256" key="6">
    <source>
        <dbReference type="ARBA" id="ARBA00022679"/>
    </source>
</evidence>
<dbReference type="InterPro" id="IPR029044">
    <property type="entry name" value="Nucleotide-diphossugar_trans"/>
</dbReference>
<dbReference type="InterPro" id="IPR001173">
    <property type="entry name" value="Glyco_trans_2-like"/>
</dbReference>
<dbReference type="PANTHER" id="PTHR11675">
    <property type="entry name" value="N-ACETYLGALACTOSAMINYLTRANSFERASE"/>
    <property type="match status" value="1"/>
</dbReference>
<evidence type="ECO:0000256" key="12">
    <source>
        <dbReference type="ARBA" id="ARBA00023034"/>
    </source>
</evidence>
<dbReference type="InterPro" id="IPR035992">
    <property type="entry name" value="Ricin_B-like_lectins"/>
</dbReference>
<evidence type="ECO:0000256" key="17">
    <source>
        <dbReference type="RuleBase" id="RU361242"/>
    </source>
</evidence>
<evidence type="ECO:0000256" key="11">
    <source>
        <dbReference type="ARBA" id="ARBA00022989"/>
    </source>
</evidence>
<dbReference type="Gene3D" id="2.80.10.50">
    <property type="match status" value="1"/>
</dbReference>
<evidence type="ECO:0000256" key="5">
    <source>
        <dbReference type="ARBA" id="ARBA00022676"/>
    </source>
</evidence>
<comment type="subcellular location">
    <subcellularLocation>
        <location evidence="2 17">Golgi apparatus membrane</location>
        <topology evidence="2 17">Single-pass type II membrane protein</topology>
    </subcellularLocation>
</comment>
<evidence type="ECO:0000256" key="9">
    <source>
        <dbReference type="ARBA" id="ARBA00022734"/>
    </source>
</evidence>